<evidence type="ECO:0000256" key="1">
    <source>
        <dbReference type="SAM" id="Phobius"/>
    </source>
</evidence>
<organism evidence="2 3">
    <name type="scientific">Modicella reniformis</name>
    <dbReference type="NCBI Taxonomy" id="1440133"/>
    <lineage>
        <taxon>Eukaryota</taxon>
        <taxon>Fungi</taxon>
        <taxon>Fungi incertae sedis</taxon>
        <taxon>Mucoromycota</taxon>
        <taxon>Mortierellomycotina</taxon>
        <taxon>Mortierellomycetes</taxon>
        <taxon>Mortierellales</taxon>
        <taxon>Mortierellaceae</taxon>
        <taxon>Modicella</taxon>
    </lineage>
</organism>
<feature type="transmembrane region" description="Helical" evidence="1">
    <location>
        <begin position="89"/>
        <end position="109"/>
    </location>
</feature>
<keyword evidence="1" id="KW-1133">Transmembrane helix</keyword>
<dbReference type="AlphaFoldDB" id="A0A9P6MBD1"/>
<dbReference type="Proteomes" id="UP000749646">
    <property type="component" value="Unassembled WGS sequence"/>
</dbReference>
<gene>
    <name evidence="2" type="ORF">BGZ65_004813</name>
</gene>
<reference evidence="2" key="1">
    <citation type="journal article" date="2020" name="Fungal Divers.">
        <title>Resolving the Mortierellaceae phylogeny through synthesis of multi-gene phylogenetics and phylogenomics.</title>
        <authorList>
            <person name="Vandepol N."/>
            <person name="Liber J."/>
            <person name="Desiro A."/>
            <person name="Na H."/>
            <person name="Kennedy M."/>
            <person name="Barry K."/>
            <person name="Grigoriev I.V."/>
            <person name="Miller A.N."/>
            <person name="O'Donnell K."/>
            <person name="Stajich J.E."/>
            <person name="Bonito G."/>
        </authorList>
    </citation>
    <scope>NUCLEOTIDE SEQUENCE</scope>
    <source>
        <strain evidence="2">MES-2147</strain>
    </source>
</reference>
<protein>
    <submittedName>
        <fullName evidence="2">Uncharacterized protein</fullName>
    </submittedName>
</protein>
<evidence type="ECO:0000313" key="3">
    <source>
        <dbReference type="Proteomes" id="UP000749646"/>
    </source>
</evidence>
<evidence type="ECO:0000313" key="2">
    <source>
        <dbReference type="EMBL" id="KAF9987171.1"/>
    </source>
</evidence>
<accession>A0A9P6MBD1</accession>
<dbReference type="EMBL" id="JAAAHW010003189">
    <property type="protein sequence ID" value="KAF9987171.1"/>
    <property type="molecule type" value="Genomic_DNA"/>
</dbReference>
<name>A0A9P6MBD1_9FUNG</name>
<sequence length="120" mass="13495">MSGKARMIRKDVKKKLRQTARVPRIIRVNNTIEINITINSMIMIMITINRATNSQLCCHVAERLASNIKQPTSRPLGIILRIASNNVSLHFLAVIFTVVPVVSIVMTLVTDRGSLLFEKQ</sequence>
<keyword evidence="1" id="KW-0472">Membrane</keyword>
<proteinExistence type="predicted"/>
<keyword evidence="1" id="KW-0812">Transmembrane</keyword>
<comment type="caution">
    <text evidence="2">The sequence shown here is derived from an EMBL/GenBank/DDBJ whole genome shotgun (WGS) entry which is preliminary data.</text>
</comment>
<keyword evidence="3" id="KW-1185">Reference proteome</keyword>